<feature type="region of interest" description="Disordered" evidence="1">
    <location>
        <begin position="214"/>
        <end position="235"/>
    </location>
</feature>
<protein>
    <submittedName>
        <fullName evidence="2">Zinc finger protein 831-like</fullName>
    </submittedName>
</protein>
<sequence>MGLLETHLSPFQEQVSTDSTLCIFSDAQEPSSFEAKRTSVCHDVATSAVAVCASLGASVGHTASGSHSAGPRDHSRAAGETLPQSSPDRKTMTEGVTPSLLPGTPSSGQRIPGSVPLGSIGKTHLETPASGPGSAGPPQEEGTCRTCFPSGGQQGCGEALAPCPPLGRDSGKCQVSGFVALKDDVVPSNPEQPTETPGVPLKTLRKRSLEGMRKQTRVEFSDTSSDDEDRLVIEI</sequence>
<dbReference type="AlphaFoldDB" id="A0A9W3GA85"/>
<feature type="region of interest" description="Disordered" evidence="1">
    <location>
        <begin position="60"/>
        <end position="145"/>
    </location>
</feature>
<evidence type="ECO:0000256" key="1">
    <source>
        <dbReference type="SAM" id="MobiDB-lite"/>
    </source>
</evidence>
<accession>A0A9W3GA85</accession>
<organism evidence="2">
    <name type="scientific">Camelus bactrianus</name>
    <name type="common">Bactrian camel</name>
    <dbReference type="NCBI Taxonomy" id="9837"/>
    <lineage>
        <taxon>Eukaryota</taxon>
        <taxon>Metazoa</taxon>
        <taxon>Chordata</taxon>
        <taxon>Craniata</taxon>
        <taxon>Vertebrata</taxon>
        <taxon>Euteleostomi</taxon>
        <taxon>Mammalia</taxon>
        <taxon>Eutheria</taxon>
        <taxon>Laurasiatheria</taxon>
        <taxon>Artiodactyla</taxon>
        <taxon>Tylopoda</taxon>
        <taxon>Camelidae</taxon>
        <taxon>Camelus</taxon>
    </lineage>
</organism>
<name>A0A9W3GA85_CAMBA</name>
<evidence type="ECO:0000313" key="2">
    <source>
        <dbReference type="RefSeq" id="XP_045375207.1"/>
    </source>
</evidence>
<dbReference type="RefSeq" id="XP_045375207.1">
    <property type="nucleotide sequence ID" value="XM_045519251.1"/>
</dbReference>
<reference evidence="2" key="1">
    <citation type="submission" date="2025-08" db="UniProtKB">
        <authorList>
            <consortium name="RefSeq"/>
        </authorList>
    </citation>
    <scope>IDENTIFICATION</scope>
    <source>
        <tissue evidence="2">Blood</tissue>
    </source>
</reference>
<dbReference type="PANTHER" id="PTHR47166">
    <property type="entry name" value="ZINC FINGER PROTEIN 831"/>
    <property type="match status" value="1"/>
</dbReference>
<gene>
    <name evidence="2" type="primary">LOC123617916</name>
</gene>
<dbReference type="PANTHER" id="PTHR47166:SF1">
    <property type="entry name" value="ZINC FINGER PROTEIN 831"/>
    <property type="match status" value="1"/>
</dbReference>
<feature type="compositionally biased region" description="Low complexity" evidence="1">
    <location>
        <begin position="128"/>
        <end position="138"/>
    </location>
</feature>
<proteinExistence type="predicted"/>